<evidence type="ECO:0000259" key="2">
    <source>
        <dbReference type="Pfam" id="PF20041"/>
    </source>
</evidence>
<dbReference type="InterPro" id="IPR050708">
    <property type="entry name" value="T6SS_VgrG/RHS"/>
</dbReference>
<feature type="chain" id="PRO_5021024443" evidence="1">
    <location>
        <begin position="21"/>
        <end position="1146"/>
    </location>
</feature>
<name>A0A4U0NHB9_9SPHI</name>
<keyword evidence="4" id="KW-1185">Reference proteome</keyword>
<organism evidence="3 4">
    <name type="scientific">Sphingobacterium olei</name>
    <dbReference type="NCBI Taxonomy" id="2571155"/>
    <lineage>
        <taxon>Bacteria</taxon>
        <taxon>Pseudomonadati</taxon>
        <taxon>Bacteroidota</taxon>
        <taxon>Sphingobacteriia</taxon>
        <taxon>Sphingobacteriales</taxon>
        <taxon>Sphingobacteriaceae</taxon>
        <taxon>Sphingobacterium</taxon>
    </lineage>
</organism>
<evidence type="ECO:0000313" key="4">
    <source>
        <dbReference type="Proteomes" id="UP000306808"/>
    </source>
</evidence>
<dbReference type="Proteomes" id="UP000306808">
    <property type="component" value="Unassembled WGS sequence"/>
</dbReference>
<reference evidence="3 4" key="1">
    <citation type="submission" date="2019-04" db="EMBL/GenBank/DDBJ databases">
        <title>Sphingobacterium olei sp. nov., isolated from oil-contaminated soil.</title>
        <authorList>
            <person name="Liu B."/>
        </authorList>
    </citation>
    <scope>NUCLEOTIDE SEQUENCE [LARGE SCALE GENOMIC DNA]</scope>
    <source>
        <strain evidence="3 4">HAL-9</strain>
    </source>
</reference>
<feature type="signal peptide" evidence="1">
    <location>
        <begin position="1"/>
        <end position="20"/>
    </location>
</feature>
<keyword evidence="1" id="KW-0732">Signal</keyword>
<dbReference type="AlphaFoldDB" id="A0A4U0NHB9"/>
<dbReference type="Pfam" id="PF20041">
    <property type="entry name" value="DUF6443"/>
    <property type="match status" value="1"/>
</dbReference>
<comment type="caution">
    <text evidence="3">The sequence shown here is derived from an EMBL/GenBank/DDBJ whole genome shotgun (WGS) entry which is preliminary data.</text>
</comment>
<dbReference type="Gene3D" id="2.180.10.10">
    <property type="entry name" value="RHS repeat-associated core"/>
    <property type="match status" value="1"/>
</dbReference>
<dbReference type="InterPro" id="IPR045619">
    <property type="entry name" value="DUF6443"/>
</dbReference>
<dbReference type="InterPro" id="IPR022385">
    <property type="entry name" value="Rhs_assc_core"/>
</dbReference>
<sequence length="1146" mass="128107">MKIDRILSLLLATVSVFLWNGTQGQTSNQNYTVETVTRRPYSSAAALTGKPVDSVNRTVRYYDGIGRPLQEIQWQGSTAKKDIVQHMEYDANGRESKKYLPYSEQTANNASFVAAAGNRQAAYYAGSGSWDTHVKKTVYPYTRTVFENSPLDRSVQTGFPGQIWQPLSDTIAGSGHTVGMEYSFNGTGEVGLWSMYGSSGVATSGDYPPGRLIKTTSYDENNPQRIRAGSIEEFRNLEDRVVLRRIWQSGAESLDTYYLYDRSGNLIYVIPPGVTGTLVSEDFSGDPHDVAFREYVYAYRYDGLNRLVAKKIPGKGWEWIVYNTNDQVVLTQDALQRSSGRWTYRKYDVLGREVSTGIYTNPALSTRELAQSAVEGVTLKWESRQDSVYSNTAFPTTGYVPHLVSYYDNYGFEGAYKLPASGVSGSGKVKTLLTGTKVYKDDGTSPLLTVNYYDDQGRLIQSAGQNQFTGGTDYITNTYNFPGELLTSTRVHRPSASGTATTIVTTNSYDHVGRLKETRKKVNTQTEIVQSQLVYNEIGQLKQKNLHVNGATNQQEIYYTYNERGWTTGINNPDVLTDKRRFAMQLNYGNNPQAYNGNIGSIVWNTKVTTTQTQTPLQSYIYTYDPLNRLKKAAYSATGKNNFFNEELAYDSMGNIDTLRRSSGSAGWHNHFKYSYTGNRLNGVADAGTAARSNTFTYDANGNAITNSRLGITNIEYNYLNLPKKFVKGAQQLLYTYDATGRKLTKQLGTGVTQYVDGIQYKNGVLEFIQTEEGRILPNGSSFIYEYFLKDHLGNTRAIIDHTGAVKQIQDYYAFGMEMNTGAGLNSAINLYKYSGKEKQTEIGLDQLDFGARFYDAEIGRWSVLDPLADQMRRHSPYNYAFNNPIRFIDPDGMSSIEFEGGAAQFAFSYLKQSILGGRSSRDLEGAEEDPPKKKKRGYWNSFFQATNDYDPFHRMGQTYTRYLGEGPGALIDDFGQMMGGFTYAVGSLFFSETYVNSYYNIENYANASPEERGAADGAAVASMIEAGATYAPLAAYSPMALATLRGLSEFEIAIYRVYGGNASMYGKSYSVINPLYVPNYRNFAGLPDVNSGTYLLKGYVPLKDIKVGRWFAAPLDGRRGGLPFELYQNFNQLRRPSNIILKKRF</sequence>
<dbReference type="PANTHER" id="PTHR32305">
    <property type="match status" value="1"/>
</dbReference>
<dbReference type="OrthoDB" id="1191296at2"/>
<dbReference type="EMBL" id="SUME01000007">
    <property type="protein sequence ID" value="TJZ53586.1"/>
    <property type="molecule type" value="Genomic_DNA"/>
</dbReference>
<accession>A0A4U0NHB9</accession>
<dbReference type="PANTHER" id="PTHR32305:SF15">
    <property type="entry name" value="PROTEIN RHSA-RELATED"/>
    <property type="match status" value="1"/>
</dbReference>
<protein>
    <submittedName>
        <fullName evidence="3">RHS repeat-associated core domain-containing protein</fullName>
    </submittedName>
</protein>
<dbReference type="NCBIfam" id="TIGR03696">
    <property type="entry name" value="Rhs_assc_core"/>
    <property type="match status" value="1"/>
</dbReference>
<dbReference type="RefSeq" id="WP_136902380.1">
    <property type="nucleotide sequence ID" value="NZ_SUME01000007.1"/>
</dbReference>
<evidence type="ECO:0000256" key="1">
    <source>
        <dbReference type="SAM" id="SignalP"/>
    </source>
</evidence>
<gene>
    <name evidence="3" type="ORF">FAZ15_16245</name>
</gene>
<proteinExistence type="predicted"/>
<feature type="domain" description="DUF6443" evidence="2">
    <location>
        <begin position="40"/>
        <end position="171"/>
    </location>
</feature>
<evidence type="ECO:0000313" key="3">
    <source>
        <dbReference type="EMBL" id="TJZ53586.1"/>
    </source>
</evidence>